<protein>
    <recommendedName>
        <fullName evidence="7">Transcription factor domain-containing protein</fullName>
    </recommendedName>
</protein>
<keyword evidence="3" id="KW-0238">DNA-binding</keyword>
<evidence type="ECO:0000256" key="3">
    <source>
        <dbReference type="ARBA" id="ARBA00023125"/>
    </source>
</evidence>
<dbReference type="Gene3D" id="4.10.240.10">
    <property type="entry name" value="Zn(2)-C6 fungal-type DNA-binding domain"/>
    <property type="match status" value="1"/>
</dbReference>
<dbReference type="CDD" id="cd12148">
    <property type="entry name" value="fungal_TF_MHR"/>
    <property type="match status" value="1"/>
</dbReference>
<dbReference type="STRING" id="569365.A0A0D2AQ24"/>
<dbReference type="GO" id="GO:0000981">
    <property type="term" value="F:DNA-binding transcription factor activity, RNA polymerase II-specific"/>
    <property type="evidence" value="ECO:0007669"/>
    <property type="project" value="InterPro"/>
</dbReference>
<dbReference type="GO" id="GO:0008270">
    <property type="term" value="F:zinc ion binding"/>
    <property type="evidence" value="ECO:0007669"/>
    <property type="project" value="InterPro"/>
</dbReference>
<gene>
    <name evidence="5" type="ORF">PV07_06995</name>
</gene>
<name>A0A0D2AQ24_9EURO</name>
<dbReference type="PANTHER" id="PTHR46910">
    <property type="entry name" value="TRANSCRIPTION FACTOR PDR1"/>
    <property type="match status" value="1"/>
</dbReference>
<comment type="subcellular location">
    <subcellularLocation>
        <location evidence="1">Nucleus</location>
    </subcellularLocation>
</comment>
<keyword evidence="6" id="KW-1185">Reference proteome</keyword>
<dbReference type="RefSeq" id="XP_016247453.1">
    <property type="nucleotide sequence ID" value="XM_016394034.1"/>
</dbReference>
<dbReference type="Proteomes" id="UP000054466">
    <property type="component" value="Unassembled WGS sequence"/>
</dbReference>
<dbReference type="OrthoDB" id="4138892at2759"/>
<evidence type="ECO:0000256" key="2">
    <source>
        <dbReference type="ARBA" id="ARBA00022723"/>
    </source>
</evidence>
<dbReference type="InterPro" id="IPR050987">
    <property type="entry name" value="AtrR-like"/>
</dbReference>
<dbReference type="PANTHER" id="PTHR46910:SF3">
    <property type="entry name" value="HALOTOLERANCE PROTEIN 9-RELATED"/>
    <property type="match status" value="1"/>
</dbReference>
<dbReference type="GO" id="GO:0003677">
    <property type="term" value="F:DNA binding"/>
    <property type="evidence" value="ECO:0007669"/>
    <property type="project" value="UniProtKB-KW"/>
</dbReference>
<keyword evidence="2" id="KW-0479">Metal-binding</keyword>
<evidence type="ECO:0000256" key="1">
    <source>
        <dbReference type="ARBA" id="ARBA00004123"/>
    </source>
</evidence>
<dbReference type="GO" id="GO:0005634">
    <property type="term" value="C:nucleus"/>
    <property type="evidence" value="ECO:0007669"/>
    <property type="project" value="UniProtKB-SubCell"/>
</dbReference>
<sequence>MAEMALDGQGRPPTLDQLSQRVESNSYDFCIESRALQNELDVCNTACARRRESSQPAGQPVRGRHHDGDDELQAQVYLDRLRVLPLQTETCESLASCDGKPRCRSCVDANNQCVYRFNDKRKASVRQEGIQVLEAQNEELRSLLDVLKYGTDEESLAALQALRGSQEPAHRRSSSNLLLDIYGMYLPTLPSLSLKDLEQLQADQGSRQSRHPAQPLSWPTLRFFDYPTVFVPSQLPPEVEIRKGAELFLQVTAGLFHVMTLDEFDELCNQAFRPQSPPDSRVVARICAVAAIGAHFNVDDTTGELKDALFNTAIHHMPELVELGNLQAMKYLACLCAYGMIDKRKTTARLIQLGLQIARWNLALPLHELTGDAHEWTRLYRTMMFFECWLSTSLGYMSDLCAGEVDFLQPVTPTLDGLQDDSVTQIKAKEIIVLRARVCKATCGLEPPTEQMIEEHMTALEGWYRKLPPNMTLTVLLNGDADPLTAAQQGALLLSHAMYLGAVMMLHRRVLVAVSDGILGHARDTDIWSAPVQEHLVHSVEAARAIVRIFILLRFGTATTNMHVRCWICVFETYTACTILLYNIALRTIQHAAQRAETQLDLERVTTCLGMLEASALVDKVSQKMWAALAAVHHAVVVSTGHQGYPISPPEAVEPRSLSHSQVQLLHGTTTGSSGLGFEQHGLATPSLRSPRGCLSAIQAFKRATDMLRDPFGHGLGAGFRLLPRGSGVEALDWWSAAAA</sequence>
<dbReference type="EMBL" id="KN847043">
    <property type="protein sequence ID" value="KIW27237.1"/>
    <property type="molecule type" value="Genomic_DNA"/>
</dbReference>
<dbReference type="GeneID" id="27346189"/>
<organism evidence="5 6">
    <name type="scientific">Cladophialophora immunda</name>
    <dbReference type="NCBI Taxonomy" id="569365"/>
    <lineage>
        <taxon>Eukaryota</taxon>
        <taxon>Fungi</taxon>
        <taxon>Dikarya</taxon>
        <taxon>Ascomycota</taxon>
        <taxon>Pezizomycotina</taxon>
        <taxon>Eurotiomycetes</taxon>
        <taxon>Chaetothyriomycetidae</taxon>
        <taxon>Chaetothyriales</taxon>
        <taxon>Herpotrichiellaceae</taxon>
        <taxon>Cladophialophora</taxon>
    </lineage>
</organism>
<proteinExistence type="predicted"/>
<reference evidence="5 6" key="1">
    <citation type="submission" date="2015-01" db="EMBL/GenBank/DDBJ databases">
        <title>The Genome Sequence of Cladophialophora immunda CBS83496.</title>
        <authorList>
            <consortium name="The Broad Institute Genomics Platform"/>
            <person name="Cuomo C."/>
            <person name="de Hoog S."/>
            <person name="Gorbushina A."/>
            <person name="Stielow B."/>
            <person name="Teixiera M."/>
            <person name="Abouelleil A."/>
            <person name="Chapman S.B."/>
            <person name="Priest M."/>
            <person name="Young S.K."/>
            <person name="Wortman J."/>
            <person name="Nusbaum C."/>
            <person name="Birren B."/>
        </authorList>
    </citation>
    <scope>NUCLEOTIDE SEQUENCE [LARGE SCALE GENOMIC DNA]</scope>
    <source>
        <strain evidence="5 6">CBS 83496</strain>
    </source>
</reference>
<dbReference type="AlphaFoldDB" id="A0A0D2AQ24"/>
<evidence type="ECO:0000256" key="4">
    <source>
        <dbReference type="ARBA" id="ARBA00023242"/>
    </source>
</evidence>
<evidence type="ECO:0000313" key="6">
    <source>
        <dbReference type="Proteomes" id="UP000054466"/>
    </source>
</evidence>
<dbReference type="VEuPathDB" id="FungiDB:PV07_06995"/>
<keyword evidence="4" id="KW-0539">Nucleus</keyword>
<accession>A0A0D2AQ24</accession>
<evidence type="ECO:0008006" key="7">
    <source>
        <dbReference type="Google" id="ProtNLM"/>
    </source>
</evidence>
<evidence type="ECO:0000313" key="5">
    <source>
        <dbReference type="EMBL" id="KIW27237.1"/>
    </source>
</evidence>
<dbReference type="InterPro" id="IPR036864">
    <property type="entry name" value="Zn2-C6_fun-type_DNA-bd_sf"/>
</dbReference>